<evidence type="ECO:0000313" key="2">
    <source>
        <dbReference type="Proteomes" id="UP001220964"/>
    </source>
</evidence>
<dbReference type="RefSeq" id="WP_275570093.1">
    <property type="nucleotide sequence ID" value="NZ_JARGYC010000221.1"/>
</dbReference>
<organism evidence="1 2">
    <name type="scientific">Psychromarinibacter sediminicola</name>
    <dbReference type="NCBI Taxonomy" id="3033385"/>
    <lineage>
        <taxon>Bacteria</taxon>
        <taxon>Pseudomonadati</taxon>
        <taxon>Pseudomonadota</taxon>
        <taxon>Alphaproteobacteria</taxon>
        <taxon>Rhodobacterales</taxon>
        <taxon>Paracoccaceae</taxon>
        <taxon>Psychromarinibacter</taxon>
    </lineage>
</organism>
<dbReference type="Proteomes" id="UP001220964">
    <property type="component" value="Unassembled WGS sequence"/>
</dbReference>
<protein>
    <submittedName>
        <fullName evidence="1">Uncharacterized protein</fullName>
    </submittedName>
</protein>
<dbReference type="EMBL" id="JARGYC010000221">
    <property type="protein sequence ID" value="MDF0603990.1"/>
    <property type="molecule type" value="Genomic_DNA"/>
</dbReference>
<comment type="caution">
    <text evidence="1">The sequence shown here is derived from an EMBL/GenBank/DDBJ whole genome shotgun (WGS) entry which is preliminary data.</text>
</comment>
<accession>A0AAE3NZW3</accession>
<name>A0AAE3NZW3_9RHOB</name>
<proteinExistence type="predicted"/>
<evidence type="ECO:0000313" key="1">
    <source>
        <dbReference type="EMBL" id="MDF0603990.1"/>
    </source>
</evidence>
<dbReference type="AlphaFoldDB" id="A0AAE3NZW3"/>
<reference evidence="1" key="1">
    <citation type="submission" date="2023-03" db="EMBL/GenBank/DDBJ databases">
        <title>Multiphase analysis and comparison of six strains from genera Psychromarinibacter, Lutimaribacter, and Maritimibacter, including a novel species: Psychromarinibacter sediminicola sp. nov.</title>
        <authorList>
            <person name="Wang Y.-H."/>
            <person name="Ye M.-Q."/>
            <person name="Du Z.-J."/>
        </authorList>
    </citation>
    <scope>NUCLEOTIDE SEQUENCE</scope>
    <source>
        <strain evidence="1">C21-152</strain>
    </source>
</reference>
<keyword evidence="2" id="KW-1185">Reference proteome</keyword>
<gene>
    <name evidence="1" type="ORF">P1J78_25110</name>
</gene>
<sequence>MLSEQIRLQIAGPVEIFTDFTFCERRPNSPPFQPTNHLTDLETMLLGNPRWMGEAVFEVRHDRRVEPRNPVFRIIANDPLNRLLKNSASTGV</sequence>